<keyword evidence="2" id="KW-1185">Reference proteome</keyword>
<gene>
    <name evidence="1" type="ORF">QPX23_09840</name>
</gene>
<protein>
    <recommendedName>
        <fullName evidence="3">Polymerase beta nucleotidyltransferase domain-containing protein</fullName>
    </recommendedName>
</protein>
<proteinExistence type="predicted"/>
<accession>A0ABT7FYD4</accession>
<sequence length="147" mass="16392">MSTPTEIVARLRSEVEDGSLESFCLELGIDLLVLFGSARTDAHSAGDVDLAYSVDFSRPKEDRPNLLDVATAFYVRYGVDAGDTMDFMNLDLADVVARYEALQKCELLVDPSNSKYGNLQMMAAREYINTAYRREYALRSLASRSSK</sequence>
<dbReference type="Proteomes" id="UP001239759">
    <property type="component" value="Unassembled WGS sequence"/>
</dbReference>
<evidence type="ECO:0000313" key="1">
    <source>
        <dbReference type="EMBL" id="MDK4291009.1"/>
    </source>
</evidence>
<dbReference type="EMBL" id="JASNUQ010000020">
    <property type="protein sequence ID" value="MDK4291009.1"/>
    <property type="molecule type" value="Genomic_DNA"/>
</dbReference>
<dbReference type="RefSeq" id="WP_249617476.1">
    <property type="nucleotide sequence ID" value="NZ_CP091087.1"/>
</dbReference>
<evidence type="ECO:0008006" key="3">
    <source>
        <dbReference type="Google" id="ProtNLM"/>
    </source>
</evidence>
<name>A0ABT7FYD4_9CORY</name>
<reference evidence="1 2" key="1">
    <citation type="submission" date="2023-05" db="EMBL/GenBank/DDBJ databases">
        <title>Metabolic capabilities are highly conserved among human nasal-associated Corynebacterium species in pangenomic analyses.</title>
        <authorList>
            <person name="Tran T.H."/>
            <person name="Roberts A.Q."/>
            <person name="Escapa I.F."/>
            <person name="Gao W."/>
            <person name="Conlan S."/>
            <person name="Kong H."/>
            <person name="Segre J.A."/>
            <person name="Kelly M.S."/>
            <person name="Lemon K.P."/>
        </authorList>
    </citation>
    <scope>NUCLEOTIDE SEQUENCE [LARGE SCALE GENOMIC DNA]</scope>
    <source>
        <strain evidence="1 2">KPL3772</strain>
    </source>
</reference>
<comment type="caution">
    <text evidence="1">The sequence shown here is derived from an EMBL/GenBank/DDBJ whole genome shotgun (WGS) entry which is preliminary data.</text>
</comment>
<organism evidence="1 2">
    <name type="scientific">Corynebacterium pseudodiphtheriticum</name>
    <dbReference type="NCBI Taxonomy" id="37637"/>
    <lineage>
        <taxon>Bacteria</taxon>
        <taxon>Bacillati</taxon>
        <taxon>Actinomycetota</taxon>
        <taxon>Actinomycetes</taxon>
        <taxon>Mycobacteriales</taxon>
        <taxon>Corynebacteriaceae</taxon>
        <taxon>Corynebacterium</taxon>
    </lineage>
</organism>
<evidence type="ECO:0000313" key="2">
    <source>
        <dbReference type="Proteomes" id="UP001239759"/>
    </source>
</evidence>